<name>A0A9X2CJV6_9GAMM</name>
<proteinExistence type="inferred from homology"/>
<dbReference type="PANTHER" id="PTHR30026">
    <property type="entry name" value="OUTER MEMBRANE PROTEIN TOLC"/>
    <property type="match status" value="1"/>
</dbReference>
<evidence type="ECO:0000256" key="2">
    <source>
        <dbReference type="ARBA" id="ARBA00007613"/>
    </source>
</evidence>
<dbReference type="NCBIfam" id="TIGR01844">
    <property type="entry name" value="type_I_sec_TolC"/>
    <property type="match status" value="1"/>
</dbReference>
<evidence type="ECO:0000256" key="1">
    <source>
        <dbReference type="ARBA" id="ARBA00004442"/>
    </source>
</evidence>
<dbReference type="InterPro" id="IPR010130">
    <property type="entry name" value="T1SS_OMP_TolC"/>
</dbReference>
<keyword evidence="4" id="KW-1134">Transmembrane beta strand</keyword>
<dbReference type="Gene3D" id="1.20.1600.10">
    <property type="entry name" value="Outer membrane efflux proteins (OEP)"/>
    <property type="match status" value="1"/>
</dbReference>
<feature type="signal peptide" evidence="8">
    <location>
        <begin position="1"/>
        <end position="18"/>
    </location>
</feature>
<keyword evidence="5" id="KW-0812">Transmembrane</keyword>
<evidence type="ECO:0000313" key="10">
    <source>
        <dbReference type="Proteomes" id="UP001139293"/>
    </source>
</evidence>
<dbReference type="InterPro" id="IPR051906">
    <property type="entry name" value="TolC-like"/>
</dbReference>
<dbReference type="GO" id="GO:0015288">
    <property type="term" value="F:porin activity"/>
    <property type="evidence" value="ECO:0007669"/>
    <property type="project" value="TreeGrafter"/>
</dbReference>
<comment type="similarity">
    <text evidence="2">Belongs to the outer membrane factor (OMF) (TC 1.B.17) family.</text>
</comment>
<dbReference type="GO" id="GO:0009279">
    <property type="term" value="C:cell outer membrane"/>
    <property type="evidence" value="ECO:0007669"/>
    <property type="project" value="UniProtKB-SubCell"/>
</dbReference>
<dbReference type="GO" id="GO:0015562">
    <property type="term" value="F:efflux transmembrane transporter activity"/>
    <property type="evidence" value="ECO:0007669"/>
    <property type="project" value="InterPro"/>
</dbReference>
<keyword evidence="3" id="KW-0813">Transport</keyword>
<feature type="chain" id="PRO_5040958663" evidence="8">
    <location>
        <begin position="19"/>
        <end position="431"/>
    </location>
</feature>
<evidence type="ECO:0000256" key="8">
    <source>
        <dbReference type="SAM" id="SignalP"/>
    </source>
</evidence>
<dbReference type="SUPFAM" id="SSF56954">
    <property type="entry name" value="Outer membrane efflux proteins (OEP)"/>
    <property type="match status" value="1"/>
</dbReference>
<protein>
    <submittedName>
        <fullName evidence="9">TolC family outer membrane protein</fullName>
    </submittedName>
</protein>
<comment type="subcellular location">
    <subcellularLocation>
        <location evidence="1">Cell outer membrane</location>
    </subcellularLocation>
</comment>
<evidence type="ECO:0000256" key="6">
    <source>
        <dbReference type="ARBA" id="ARBA00023136"/>
    </source>
</evidence>
<dbReference type="Proteomes" id="UP001139293">
    <property type="component" value="Unassembled WGS sequence"/>
</dbReference>
<evidence type="ECO:0000256" key="5">
    <source>
        <dbReference type="ARBA" id="ARBA00022692"/>
    </source>
</evidence>
<keyword evidence="6" id="KW-0472">Membrane</keyword>
<dbReference type="GO" id="GO:1990281">
    <property type="term" value="C:efflux pump complex"/>
    <property type="evidence" value="ECO:0007669"/>
    <property type="project" value="TreeGrafter"/>
</dbReference>
<evidence type="ECO:0000256" key="3">
    <source>
        <dbReference type="ARBA" id="ARBA00022448"/>
    </source>
</evidence>
<evidence type="ECO:0000256" key="4">
    <source>
        <dbReference type="ARBA" id="ARBA00022452"/>
    </source>
</evidence>
<sequence>MRRLLLIPILILSAPSQALTLEESVAEAINHHPSILQKYASFEAAVRYKRAAVGDYLPQVKLYGGIGYENVRYNSGRRVDTELERSEIGVRVSQLIFDGFRTTSEIDRLDFEKEAERLGLLSDAENLSLEVSQVYLELSMANKIVELSERNIKEHQEVLKNIESRKDKGLSSESDVAQVRARLATSQSGYLSARNNQMDKQARYYDLVGQLPKDLHDPQPDFNYVPTSLPDAIRLALDNHPEIDAAILDTQAANAQHEREKSDFWPTLSLELQANKNDNIGGIEGPDEDARAMLMLSYDLFNGGSTTDRTEAASWRYQQSLAIRNNTQKQVEEGTRLAWNAYEFIGQQRGFYRENVDQAVKAEQGYNKQFELGRRSLLDVLDAKVEVFLARKHYITAHYNYKIAAYRLINATGYLMESFRVDTPEAWMEEK</sequence>
<dbReference type="EMBL" id="JAKILB010000021">
    <property type="protein sequence ID" value="MCL1140929.1"/>
    <property type="molecule type" value="Genomic_DNA"/>
</dbReference>
<organism evidence="9 10">
    <name type="scientific">Shewanella pneumatophori</name>
    <dbReference type="NCBI Taxonomy" id="314092"/>
    <lineage>
        <taxon>Bacteria</taxon>
        <taxon>Pseudomonadati</taxon>
        <taxon>Pseudomonadota</taxon>
        <taxon>Gammaproteobacteria</taxon>
        <taxon>Alteromonadales</taxon>
        <taxon>Shewanellaceae</taxon>
        <taxon>Shewanella</taxon>
    </lineage>
</organism>
<gene>
    <name evidence="9" type="ORF">L2740_20520</name>
</gene>
<dbReference type="AlphaFoldDB" id="A0A9X2CJV6"/>
<evidence type="ECO:0000313" key="9">
    <source>
        <dbReference type="EMBL" id="MCL1140929.1"/>
    </source>
</evidence>
<dbReference type="InterPro" id="IPR003423">
    <property type="entry name" value="OMP_efflux"/>
</dbReference>
<reference evidence="9" key="1">
    <citation type="submission" date="2022-01" db="EMBL/GenBank/DDBJ databases">
        <title>Whole genome-based taxonomy of the Shewanellaceae.</title>
        <authorList>
            <person name="Martin-Rodriguez A.J."/>
        </authorList>
    </citation>
    <scope>NUCLEOTIDE SEQUENCE</scope>
    <source>
        <strain evidence="9">KCTC 23973</strain>
    </source>
</reference>
<comment type="caution">
    <text evidence="9">The sequence shown here is derived from an EMBL/GenBank/DDBJ whole genome shotgun (WGS) entry which is preliminary data.</text>
</comment>
<keyword evidence="8" id="KW-0732">Signal</keyword>
<accession>A0A9X2CJV6</accession>
<dbReference type="Pfam" id="PF02321">
    <property type="entry name" value="OEP"/>
    <property type="match status" value="2"/>
</dbReference>
<keyword evidence="10" id="KW-1185">Reference proteome</keyword>
<keyword evidence="7" id="KW-0998">Cell outer membrane</keyword>
<dbReference type="RefSeq" id="WP_248951895.1">
    <property type="nucleotide sequence ID" value="NZ_JAKILB010000021.1"/>
</dbReference>
<evidence type="ECO:0000256" key="7">
    <source>
        <dbReference type="ARBA" id="ARBA00023237"/>
    </source>
</evidence>
<dbReference type="PANTHER" id="PTHR30026:SF22">
    <property type="entry name" value="OUTER MEMBRANE EFFLUX PROTEIN"/>
    <property type="match status" value="1"/>
</dbReference>